<dbReference type="PROSITE" id="PS50883">
    <property type="entry name" value="EAL"/>
    <property type="match status" value="1"/>
</dbReference>
<gene>
    <name evidence="4" type="ORF">F7D14_21775</name>
</gene>
<organism evidence="4 5">
    <name type="scientific">Methylocystis parvus</name>
    <dbReference type="NCBI Taxonomy" id="134"/>
    <lineage>
        <taxon>Bacteria</taxon>
        <taxon>Pseudomonadati</taxon>
        <taxon>Pseudomonadota</taxon>
        <taxon>Alphaproteobacteria</taxon>
        <taxon>Hyphomicrobiales</taxon>
        <taxon>Methylocystaceae</taxon>
        <taxon>Methylocystis</taxon>
    </lineage>
</organism>
<dbReference type="RefSeq" id="WP_081495677.1">
    <property type="nucleotide sequence ID" value="NZ_CP044333.1"/>
</dbReference>
<evidence type="ECO:0000259" key="2">
    <source>
        <dbReference type="PROSITE" id="PS50883"/>
    </source>
</evidence>
<dbReference type="SMART" id="SM00052">
    <property type="entry name" value="EAL"/>
    <property type="match status" value="1"/>
</dbReference>
<dbReference type="SMART" id="SM00267">
    <property type="entry name" value="GGDEF"/>
    <property type="match status" value="1"/>
</dbReference>
<dbReference type="SMART" id="SM00091">
    <property type="entry name" value="PAS"/>
    <property type="match status" value="2"/>
</dbReference>
<dbReference type="CDD" id="cd01948">
    <property type="entry name" value="EAL"/>
    <property type="match status" value="1"/>
</dbReference>
<dbReference type="Pfam" id="PF00990">
    <property type="entry name" value="GGDEF"/>
    <property type="match status" value="1"/>
</dbReference>
<feature type="domain" description="EAL" evidence="2">
    <location>
        <begin position="466"/>
        <end position="716"/>
    </location>
</feature>
<sequence length="721" mass="79866">MAPAARSRRTKLPASSFANLIRGGKKRLARLFFADVEKTPSTGPLSVKSDETSARLRAAMDELPEGIVLLDPDGRYIHWNRAYAEIYQRSADLFEVGVRMVDTLRVGVARGDYPDALGREEAWIEERMKILANPGKRHEQRLANGRWILIDERRLADGCSIGMRVDVTEMKNREASFRLLFESNPIPMFVFEKTSHAIMAVNDAAAAHYGYDRGRLLRMSFDHLVDESYRSDIDAVADGNRRIALAVHVCADHTQIDVTTYSQDFTFEGCAATLVAVVDTTERNKTEARIAFLARHDVLTGLANRAYFKEQLNEQLAHAARGACSLAILLVDLDSFKKVNDTLGHSVGDLLLQEAAKRLVEASSAGDLVARLGGDEFVILHRAADDPNEIPDLATRVLEALSQPFEIEGQTMLIGASVGISVATNEIRCPETLMRQADLALYASKGKGRRMFSFFEPELDIVSRARAKLEAELRLALANDELEVHYQPIVDLRTGRLKCMEALVRWMHPSRGLVMPGEFIQFAEEIGLIGAIGEVALNRACRDAVNWPDDVKVAVNFSPMQFRCANILALVMQALQRSSLPATRLDVEITETLLMENSEATLATLDALRRLGVGIALDDFGTGYSSLYYLQSFPFSKIKIDRRFVHAIDTRTTSQAIVRAVVAMGASLGIEVIAEGIERREDLDYLIDAGCHHGQGFYFAPGRPAHECLGLNSVENEETAA</sequence>
<dbReference type="InterPro" id="IPR029787">
    <property type="entry name" value="Nucleotide_cyclase"/>
</dbReference>
<dbReference type="PROSITE" id="PS50887">
    <property type="entry name" value="GGDEF"/>
    <property type="match status" value="1"/>
</dbReference>
<dbReference type="InterPro" id="IPR052155">
    <property type="entry name" value="Biofilm_reg_signaling"/>
</dbReference>
<dbReference type="Gene3D" id="3.30.70.270">
    <property type="match status" value="1"/>
</dbReference>
<dbReference type="PANTHER" id="PTHR44757">
    <property type="entry name" value="DIGUANYLATE CYCLASE DGCP"/>
    <property type="match status" value="1"/>
</dbReference>
<dbReference type="Pfam" id="PF12860">
    <property type="entry name" value="PAS_7"/>
    <property type="match status" value="1"/>
</dbReference>
<dbReference type="KEGG" id="mpar:F7D14_21775"/>
<dbReference type="InterPro" id="IPR035919">
    <property type="entry name" value="EAL_sf"/>
</dbReference>
<dbReference type="EMBL" id="CP044333">
    <property type="protein sequence ID" value="QGN00189.1"/>
    <property type="molecule type" value="Genomic_DNA"/>
</dbReference>
<dbReference type="Pfam" id="PF13188">
    <property type="entry name" value="PAS_8"/>
    <property type="match status" value="1"/>
</dbReference>
<dbReference type="PROSITE" id="PS50112">
    <property type="entry name" value="PAS"/>
    <property type="match status" value="2"/>
</dbReference>
<keyword evidence="4" id="KW-0614">Plasmid</keyword>
<accession>A0A6B8MC71</accession>
<proteinExistence type="predicted"/>
<feature type="domain" description="PAS" evidence="1">
    <location>
        <begin position="173"/>
        <end position="217"/>
    </location>
</feature>
<dbReference type="PANTHER" id="PTHR44757:SF2">
    <property type="entry name" value="BIOFILM ARCHITECTURE MAINTENANCE PROTEIN MBAA"/>
    <property type="match status" value="1"/>
</dbReference>
<feature type="domain" description="PAS" evidence="1">
    <location>
        <begin position="52"/>
        <end position="87"/>
    </location>
</feature>
<dbReference type="NCBIfam" id="TIGR00254">
    <property type="entry name" value="GGDEF"/>
    <property type="match status" value="1"/>
</dbReference>
<dbReference type="InterPro" id="IPR000160">
    <property type="entry name" value="GGDEF_dom"/>
</dbReference>
<evidence type="ECO:0000259" key="3">
    <source>
        <dbReference type="PROSITE" id="PS50887"/>
    </source>
</evidence>
<dbReference type="Gene3D" id="3.20.20.450">
    <property type="entry name" value="EAL domain"/>
    <property type="match status" value="1"/>
</dbReference>
<reference evidence="4 5" key="1">
    <citation type="submission" date="2019-09" db="EMBL/GenBank/DDBJ databases">
        <title>Isolation and complete genome sequencing of Methylocystis species.</title>
        <authorList>
            <person name="Rumah B.L."/>
            <person name="Stead C.E."/>
            <person name="Stevens B.C."/>
            <person name="Minton N.P."/>
            <person name="Grosse-Honebrink A."/>
            <person name="Zhang Y."/>
        </authorList>
    </citation>
    <scope>NUCLEOTIDE SEQUENCE [LARGE SCALE GENOMIC DNA]</scope>
    <source>
        <strain evidence="4 5">BRCS2</strain>
        <plasmid evidence="4 5">unnamed2</plasmid>
    </source>
</reference>
<dbReference type="NCBIfam" id="TIGR00229">
    <property type="entry name" value="sensory_box"/>
    <property type="match status" value="1"/>
</dbReference>
<dbReference type="AlphaFoldDB" id="A0A6B8MC71"/>
<dbReference type="Gene3D" id="3.30.450.20">
    <property type="entry name" value="PAS domain"/>
    <property type="match status" value="2"/>
</dbReference>
<dbReference type="InterPro" id="IPR035965">
    <property type="entry name" value="PAS-like_dom_sf"/>
</dbReference>
<keyword evidence="5" id="KW-1185">Reference proteome</keyword>
<evidence type="ECO:0000313" key="4">
    <source>
        <dbReference type="EMBL" id="QGN00189.1"/>
    </source>
</evidence>
<protein>
    <submittedName>
        <fullName evidence="4">EAL domain-containing protein</fullName>
    </submittedName>
</protein>
<evidence type="ECO:0000259" key="1">
    <source>
        <dbReference type="PROSITE" id="PS50112"/>
    </source>
</evidence>
<dbReference type="SUPFAM" id="SSF141868">
    <property type="entry name" value="EAL domain-like"/>
    <property type="match status" value="1"/>
</dbReference>
<dbReference type="InterPro" id="IPR043128">
    <property type="entry name" value="Rev_trsase/Diguanyl_cyclase"/>
</dbReference>
<dbReference type="InterPro" id="IPR000014">
    <property type="entry name" value="PAS"/>
</dbReference>
<dbReference type="CDD" id="cd01949">
    <property type="entry name" value="GGDEF"/>
    <property type="match status" value="1"/>
</dbReference>
<dbReference type="SUPFAM" id="SSF55073">
    <property type="entry name" value="Nucleotide cyclase"/>
    <property type="match status" value="1"/>
</dbReference>
<geneLocation type="plasmid" evidence="4">
    <name>unnamed2</name>
</geneLocation>
<feature type="domain" description="GGDEF" evidence="3">
    <location>
        <begin position="324"/>
        <end position="457"/>
    </location>
</feature>
<evidence type="ECO:0000313" key="5">
    <source>
        <dbReference type="Proteomes" id="UP000422569"/>
    </source>
</evidence>
<dbReference type="Pfam" id="PF00563">
    <property type="entry name" value="EAL"/>
    <property type="match status" value="1"/>
</dbReference>
<dbReference type="InterPro" id="IPR001633">
    <property type="entry name" value="EAL_dom"/>
</dbReference>
<dbReference type="SUPFAM" id="SSF55785">
    <property type="entry name" value="PYP-like sensor domain (PAS domain)"/>
    <property type="match status" value="2"/>
</dbReference>
<name>A0A6B8MC71_9HYPH</name>
<dbReference type="Proteomes" id="UP000422569">
    <property type="component" value="Plasmid unnamed2"/>
</dbReference>